<name>A0ABY9BEB6_VITVI</name>
<keyword evidence="7" id="KW-1185">Reference proteome</keyword>
<protein>
    <recommendedName>
        <fullName evidence="5">DUF4005 domain-containing protein</fullName>
    </recommendedName>
</protein>
<evidence type="ECO:0000313" key="6">
    <source>
        <dbReference type="EMBL" id="WJZ81039.1"/>
    </source>
</evidence>
<dbReference type="Proteomes" id="UP001227230">
    <property type="component" value="Chromosome 1"/>
</dbReference>
<evidence type="ECO:0000259" key="5">
    <source>
        <dbReference type="Pfam" id="PF13178"/>
    </source>
</evidence>
<comment type="subunit">
    <text evidence="3">Binds to multiple calmodulin (CaM) in the presence of Ca(2+) and CaM-like proteins.</text>
</comment>
<keyword evidence="1" id="KW-0112">Calmodulin-binding</keyword>
<evidence type="ECO:0000256" key="1">
    <source>
        <dbReference type="ARBA" id="ARBA00022860"/>
    </source>
</evidence>
<feature type="region of interest" description="Disordered" evidence="4">
    <location>
        <begin position="268"/>
        <end position="418"/>
    </location>
</feature>
<dbReference type="Pfam" id="PF00612">
    <property type="entry name" value="IQ"/>
    <property type="match status" value="1"/>
</dbReference>
<evidence type="ECO:0000313" key="7">
    <source>
        <dbReference type="Proteomes" id="UP001227230"/>
    </source>
</evidence>
<dbReference type="InterPro" id="IPR025064">
    <property type="entry name" value="DUF4005"/>
</dbReference>
<dbReference type="EMBL" id="CP126648">
    <property type="protein sequence ID" value="WJZ81039.1"/>
    <property type="molecule type" value="Genomic_DNA"/>
</dbReference>
<organism evidence="6 7">
    <name type="scientific">Vitis vinifera</name>
    <name type="common">Grape</name>
    <dbReference type="NCBI Taxonomy" id="29760"/>
    <lineage>
        <taxon>Eukaryota</taxon>
        <taxon>Viridiplantae</taxon>
        <taxon>Streptophyta</taxon>
        <taxon>Embryophyta</taxon>
        <taxon>Tracheophyta</taxon>
        <taxon>Spermatophyta</taxon>
        <taxon>Magnoliopsida</taxon>
        <taxon>eudicotyledons</taxon>
        <taxon>Gunneridae</taxon>
        <taxon>Pentapetalae</taxon>
        <taxon>rosids</taxon>
        <taxon>Vitales</taxon>
        <taxon>Vitaceae</taxon>
        <taxon>Viteae</taxon>
        <taxon>Vitis</taxon>
    </lineage>
</organism>
<feature type="compositionally biased region" description="Basic and acidic residues" evidence="4">
    <location>
        <begin position="447"/>
        <end position="465"/>
    </location>
</feature>
<dbReference type="InterPro" id="IPR000048">
    <property type="entry name" value="IQ_motif_EF-hand-BS"/>
</dbReference>
<dbReference type="PROSITE" id="PS50096">
    <property type="entry name" value="IQ"/>
    <property type="match status" value="1"/>
</dbReference>
<reference evidence="6 7" key="1">
    <citation type="journal article" date="2023" name="Hortic Res">
        <title>The complete reference genome for grapevine (Vitis vinifera L.) genetics and breeding.</title>
        <authorList>
            <person name="Shi X."/>
            <person name="Cao S."/>
            <person name="Wang X."/>
            <person name="Huang S."/>
            <person name="Wang Y."/>
            <person name="Liu Z."/>
            <person name="Liu W."/>
            <person name="Leng X."/>
            <person name="Peng Y."/>
            <person name="Wang N."/>
            <person name="Wang Y."/>
            <person name="Ma Z."/>
            <person name="Xu X."/>
            <person name="Zhang F."/>
            <person name="Xue H."/>
            <person name="Zhong H."/>
            <person name="Wang Y."/>
            <person name="Zhang K."/>
            <person name="Velt A."/>
            <person name="Avia K."/>
            <person name="Holtgrawe D."/>
            <person name="Grimplet J."/>
            <person name="Matus J.T."/>
            <person name="Ware D."/>
            <person name="Wu X."/>
            <person name="Wang H."/>
            <person name="Liu C."/>
            <person name="Fang Y."/>
            <person name="Rustenholz C."/>
            <person name="Cheng Z."/>
            <person name="Xiao H."/>
            <person name="Zhou Y."/>
        </authorList>
    </citation>
    <scope>NUCLEOTIDE SEQUENCE [LARGE SCALE GENOMIC DNA]</scope>
    <source>
        <strain evidence="7">cv. Pinot noir / PN40024</strain>
        <tissue evidence="6">Leaf</tissue>
    </source>
</reference>
<gene>
    <name evidence="6" type="ORF">VitviT2T_000901</name>
</gene>
<feature type="domain" description="DUF4005" evidence="5">
    <location>
        <begin position="445"/>
        <end position="557"/>
    </location>
</feature>
<feature type="region of interest" description="Disordered" evidence="4">
    <location>
        <begin position="433"/>
        <end position="578"/>
    </location>
</feature>
<dbReference type="Pfam" id="PF13178">
    <property type="entry name" value="DUF4005"/>
    <property type="match status" value="1"/>
</dbReference>
<dbReference type="PANTHER" id="PTHR32295:SF269">
    <property type="entry name" value="PROTEIN IQ-DOMAIN 28"/>
    <property type="match status" value="1"/>
</dbReference>
<feature type="compositionally biased region" description="Basic and acidic residues" evidence="4">
    <location>
        <begin position="332"/>
        <end position="344"/>
    </location>
</feature>
<feature type="region of interest" description="Disordered" evidence="4">
    <location>
        <begin position="69"/>
        <end position="92"/>
    </location>
</feature>
<evidence type="ECO:0000256" key="3">
    <source>
        <dbReference type="ARBA" id="ARBA00024378"/>
    </source>
</evidence>
<evidence type="ECO:0000256" key="2">
    <source>
        <dbReference type="ARBA" id="ARBA00024341"/>
    </source>
</evidence>
<feature type="compositionally biased region" description="Polar residues" evidence="4">
    <location>
        <begin position="527"/>
        <end position="541"/>
    </location>
</feature>
<dbReference type="SMART" id="SM00015">
    <property type="entry name" value="IQ"/>
    <property type="match status" value="1"/>
</dbReference>
<sequence>MGKSPGKWIKGLLFGKKSSKSNLSKGREISKHASKGDALVCAKVPASDLTVDAPLTSLPVPLTTARNGVVSDSEKGTASRLPNDGVILSSSKENGDTETIMNLGLSKDPERIRHEQAATKAQAAFRGYLARRAFRTLKGIIRLQALGRGRLVRRQAIATLCCVQGIVKFQALVRGQSVRHSNIGTEVHEKLSARKFPDAKCSNSFGLQTSNQAEKLSKNVFVCTLLASSPTSMPLHLQYGPGEPNSAWDWLERWTKSHFWEPLTKPKKIIDSKSQKKRGTSQTVETDRSRPKRSVRKATSAKFENGSTQSTLESDKPKRNLRKVSSHPVDSVQEHPKNATEKTKSKLRKNLKSTSDASDQLEVKAEKPKQSLRKSSSAASDAPEQGTGDSLKKIKKDMAVTVSKQSDIETSLKPPAENELVDNVHDHTLADLQCVENNGKSENIPEANKDMSYKDNDISNDDQKTSQRRASLPGKHDYQENGLHNTPRLPSYMAATESAKAKLRALSSPRFGQDEADKNGITRRHSLPSSSTNGKLSSWSPRAQRLVQASGKGVFRSDRSLMSSRDGSEKLLQPEWRR</sequence>
<dbReference type="PANTHER" id="PTHR32295">
    <property type="entry name" value="IQ-DOMAIN 5-RELATED"/>
    <property type="match status" value="1"/>
</dbReference>
<accession>A0ABY9BEB6</accession>
<comment type="similarity">
    <text evidence="2">Belongs to the IQD family.</text>
</comment>
<dbReference type="CDD" id="cd23767">
    <property type="entry name" value="IQCD"/>
    <property type="match status" value="1"/>
</dbReference>
<evidence type="ECO:0000256" key="4">
    <source>
        <dbReference type="SAM" id="MobiDB-lite"/>
    </source>
</evidence>
<proteinExistence type="inferred from homology"/>